<dbReference type="OrthoDB" id="10028421at2759"/>
<organism evidence="4 5">
    <name type="scientific">Dimorphilus gyrociliatus</name>
    <dbReference type="NCBI Taxonomy" id="2664684"/>
    <lineage>
        <taxon>Eukaryota</taxon>
        <taxon>Metazoa</taxon>
        <taxon>Spiralia</taxon>
        <taxon>Lophotrochozoa</taxon>
        <taxon>Annelida</taxon>
        <taxon>Polychaeta</taxon>
        <taxon>Polychaeta incertae sedis</taxon>
        <taxon>Dinophilidae</taxon>
        <taxon>Dimorphilus</taxon>
    </lineage>
</organism>
<protein>
    <submittedName>
        <fullName evidence="4">DgyrCDS3919</fullName>
    </submittedName>
</protein>
<feature type="compositionally biased region" description="Basic and acidic residues" evidence="3">
    <location>
        <begin position="310"/>
        <end position="338"/>
    </location>
</feature>
<feature type="region of interest" description="Disordered" evidence="3">
    <location>
        <begin position="1"/>
        <end position="68"/>
    </location>
</feature>
<evidence type="ECO:0000256" key="1">
    <source>
        <dbReference type="ARBA" id="ARBA00008275"/>
    </source>
</evidence>
<keyword evidence="5" id="KW-1185">Reference proteome</keyword>
<feature type="compositionally biased region" description="Basic and acidic residues" evidence="3">
    <location>
        <begin position="217"/>
        <end position="229"/>
    </location>
</feature>
<sequence length="347" mass="40971">MSYSDDQALDQINREAEERKAARLAARERQRADKMRERIQKSDLDGPNYGYKSSNSQSDNDCRDQSQQLKELEEKVKKSELRIDELEKERVYLRYQLDFDSDELIQLRERNIQIDRICKNLETETKKTKREKKDLEEQTTRLMKEIEKRDKLIEDNNLVLIQNGEELNSSRDNGGTLISAEAANILALGNGSLDDKIKSLAEERTSLKNEIKDLQQQLEEEKDKQRMNEKYNVPTQSNYSNGPDSDILLQQESQRQLTEYRFKIKKSEQEIATLQGNLSRMETQVKRYKTAAEDAEKNEEELKQDRRKLQRELREIQSKLEESEREKSNMSRRIERLRNSRVSSLQS</sequence>
<proteinExistence type="inferred from homology"/>
<feature type="compositionally biased region" description="Basic and acidic residues" evidence="3">
    <location>
        <begin position="290"/>
        <end position="304"/>
    </location>
</feature>
<dbReference type="EMBL" id="CAJFCJ010000005">
    <property type="protein sequence ID" value="CAD5114887.1"/>
    <property type="molecule type" value="Genomic_DNA"/>
</dbReference>
<dbReference type="PANTHER" id="PTHR19212">
    <property type="entry name" value="LEUCINE RICH REPEAT IN FLII INTERACTING PROTEIN"/>
    <property type="match status" value="1"/>
</dbReference>
<dbReference type="Pfam" id="PF09738">
    <property type="entry name" value="LRRFIP"/>
    <property type="match status" value="1"/>
</dbReference>
<accession>A0A7I8VFD3</accession>
<dbReference type="AlphaFoldDB" id="A0A7I8VFD3"/>
<evidence type="ECO:0000313" key="4">
    <source>
        <dbReference type="EMBL" id="CAD5114887.1"/>
    </source>
</evidence>
<feature type="compositionally biased region" description="Polar residues" evidence="3">
    <location>
        <begin position="233"/>
        <end position="246"/>
    </location>
</feature>
<feature type="region of interest" description="Disordered" evidence="3">
    <location>
        <begin position="217"/>
        <end position="246"/>
    </location>
</feature>
<feature type="region of interest" description="Disordered" evidence="3">
    <location>
        <begin position="285"/>
        <end position="347"/>
    </location>
</feature>
<comment type="similarity">
    <text evidence="1">Belongs to the LRRFIP family.</text>
</comment>
<dbReference type="GO" id="GO:0006355">
    <property type="term" value="P:regulation of DNA-templated transcription"/>
    <property type="evidence" value="ECO:0007669"/>
    <property type="project" value="InterPro"/>
</dbReference>
<name>A0A7I8VFD3_9ANNE</name>
<reference evidence="4 5" key="1">
    <citation type="submission" date="2020-08" db="EMBL/GenBank/DDBJ databases">
        <authorList>
            <person name="Hejnol A."/>
        </authorList>
    </citation>
    <scope>NUCLEOTIDE SEQUENCE [LARGE SCALE GENOMIC DNA]</scope>
</reference>
<keyword evidence="2" id="KW-0175">Coiled coil</keyword>
<dbReference type="PANTHER" id="PTHR19212:SF0">
    <property type="entry name" value="LD07988P"/>
    <property type="match status" value="1"/>
</dbReference>
<evidence type="ECO:0000256" key="3">
    <source>
        <dbReference type="SAM" id="MobiDB-lite"/>
    </source>
</evidence>
<evidence type="ECO:0000256" key="2">
    <source>
        <dbReference type="ARBA" id="ARBA00023054"/>
    </source>
</evidence>
<dbReference type="Gene3D" id="1.20.5.4090">
    <property type="match status" value="1"/>
</dbReference>
<dbReference type="Proteomes" id="UP000549394">
    <property type="component" value="Unassembled WGS sequence"/>
</dbReference>
<evidence type="ECO:0000313" key="5">
    <source>
        <dbReference type="Proteomes" id="UP000549394"/>
    </source>
</evidence>
<gene>
    <name evidence="4" type="ORF">DGYR_LOCUS3690</name>
</gene>
<feature type="compositionally biased region" description="Basic and acidic residues" evidence="3">
    <location>
        <begin position="12"/>
        <end position="44"/>
    </location>
</feature>
<comment type="caution">
    <text evidence="4">The sequence shown here is derived from an EMBL/GenBank/DDBJ whole genome shotgun (WGS) entry which is preliminary data.</text>
</comment>
<dbReference type="InterPro" id="IPR019139">
    <property type="entry name" value="LRRFIP1/2"/>
</dbReference>